<comment type="caution">
    <text evidence="4">The sequence shown here is derived from an EMBL/GenBank/DDBJ whole genome shotgun (WGS) entry which is preliminary data.</text>
</comment>
<evidence type="ECO:0000313" key="5">
    <source>
        <dbReference type="Proteomes" id="UP001209570"/>
    </source>
</evidence>
<evidence type="ECO:0000259" key="3">
    <source>
        <dbReference type="PROSITE" id="PS50013"/>
    </source>
</evidence>
<dbReference type="GO" id="GO:0005634">
    <property type="term" value="C:nucleus"/>
    <property type="evidence" value="ECO:0007669"/>
    <property type="project" value="UniProtKB-SubCell"/>
</dbReference>
<organism evidence="4 5">
    <name type="scientific">Pythium insidiosum</name>
    <name type="common">Pythiosis disease agent</name>
    <dbReference type="NCBI Taxonomy" id="114742"/>
    <lineage>
        <taxon>Eukaryota</taxon>
        <taxon>Sar</taxon>
        <taxon>Stramenopiles</taxon>
        <taxon>Oomycota</taxon>
        <taxon>Peronosporomycetes</taxon>
        <taxon>Pythiales</taxon>
        <taxon>Pythiaceae</taxon>
        <taxon>Pythium</taxon>
    </lineage>
</organism>
<sequence>MAAKRASLCNFDVGDYVLWSRVDERLPSRKLLATWLGPFRVVETRSHSFIIEHLLSGDKYEVHGSRLKYYHDGSINITEEINEFVSEQGIELGVEALREHRYNADLSRWELRVKWIGLQEHEASWESLNDLNKSIPARVREYADNTTDPELLSVIQELA</sequence>
<evidence type="ECO:0000256" key="2">
    <source>
        <dbReference type="ARBA" id="ARBA00023242"/>
    </source>
</evidence>
<dbReference type="PROSITE" id="PS50013">
    <property type="entry name" value="CHROMO_2"/>
    <property type="match status" value="1"/>
</dbReference>
<dbReference type="InterPro" id="IPR016197">
    <property type="entry name" value="Chromo-like_dom_sf"/>
</dbReference>
<keyword evidence="5" id="KW-1185">Reference proteome</keyword>
<dbReference type="PROSITE" id="PS00598">
    <property type="entry name" value="CHROMO_1"/>
    <property type="match status" value="1"/>
</dbReference>
<evidence type="ECO:0000256" key="1">
    <source>
        <dbReference type="ARBA" id="ARBA00004123"/>
    </source>
</evidence>
<dbReference type="AlphaFoldDB" id="A0AAD5M031"/>
<name>A0AAD5M031_PYTIN</name>
<dbReference type="Gene3D" id="2.40.50.40">
    <property type="match status" value="1"/>
</dbReference>
<evidence type="ECO:0000313" key="4">
    <source>
        <dbReference type="EMBL" id="KAJ0391023.1"/>
    </source>
</evidence>
<feature type="domain" description="Chromo" evidence="3">
    <location>
        <begin position="92"/>
        <end position="142"/>
    </location>
</feature>
<dbReference type="InterPro" id="IPR000953">
    <property type="entry name" value="Chromo/chromo_shadow_dom"/>
</dbReference>
<dbReference type="InterPro" id="IPR023780">
    <property type="entry name" value="Chromo_domain"/>
</dbReference>
<protein>
    <recommendedName>
        <fullName evidence="3">Chromo domain-containing protein</fullName>
    </recommendedName>
</protein>
<comment type="subcellular location">
    <subcellularLocation>
        <location evidence="1">Nucleus</location>
    </subcellularLocation>
</comment>
<keyword evidence="2" id="KW-0539">Nucleus</keyword>
<dbReference type="Pfam" id="PF00385">
    <property type="entry name" value="Chromo"/>
    <property type="match status" value="1"/>
</dbReference>
<dbReference type="SUPFAM" id="SSF54160">
    <property type="entry name" value="Chromo domain-like"/>
    <property type="match status" value="1"/>
</dbReference>
<gene>
    <name evidence="4" type="ORF">P43SY_011405</name>
</gene>
<dbReference type="Proteomes" id="UP001209570">
    <property type="component" value="Unassembled WGS sequence"/>
</dbReference>
<proteinExistence type="predicted"/>
<reference evidence="4" key="1">
    <citation type="submission" date="2021-12" db="EMBL/GenBank/DDBJ databases">
        <title>Prjna785345.</title>
        <authorList>
            <person name="Rujirawat T."/>
            <person name="Krajaejun T."/>
        </authorList>
    </citation>
    <scope>NUCLEOTIDE SEQUENCE</scope>
    <source>
        <strain evidence="4">Pi057C3</strain>
    </source>
</reference>
<dbReference type="InterPro" id="IPR023779">
    <property type="entry name" value="Chromodomain_CS"/>
</dbReference>
<dbReference type="EMBL" id="JAKCXM010001376">
    <property type="protein sequence ID" value="KAJ0391023.1"/>
    <property type="molecule type" value="Genomic_DNA"/>
</dbReference>
<accession>A0AAD5M031</accession>